<keyword evidence="3" id="KW-0378">Hydrolase</keyword>
<dbReference type="EMBL" id="QDEB01073898">
    <property type="protein sequence ID" value="RZC35109.1"/>
    <property type="molecule type" value="Genomic_DNA"/>
</dbReference>
<evidence type="ECO:0000256" key="2">
    <source>
        <dbReference type="ARBA" id="ARBA00022487"/>
    </source>
</evidence>
<feature type="domain" description="Carboxylesterase type B" evidence="5">
    <location>
        <begin position="4"/>
        <end position="466"/>
    </location>
</feature>
<dbReference type="SUPFAM" id="SSF53474">
    <property type="entry name" value="alpha/beta-Hydrolases"/>
    <property type="match status" value="1"/>
</dbReference>
<protein>
    <submittedName>
        <fullName evidence="6">COesterase domain containing protein</fullName>
    </submittedName>
</protein>
<dbReference type="AlphaFoldDB" id="A0A482VRM2"/>
<dbReference type="InterPro" id="IPR019819">
    <property type="entry name" value="Carboxylesterase_B_CS"/>
</dbReference>
<keyword evidence="4" id="KW-0325">Glycoprotein</keyword>
<keyword evidence="2" id="KW-0719">Serine esterase</keyword>
<dbReference type="GO" id="GO:0052689">
    <property type="term" value="F:carboxylic ester hydrolase activity"/>
    <property type="evidence" value="ECO:0007669"/>
    <property type="project" value="UniProtKB-KW"/>
</dbReference>
<accession>A0A482VRM2</accession>
<dbReference type="Pfam" id="PF00135">
    <property type="entry name" value="COesterase"/>
    <property type="match status" value="1"/>
</dbReference>
<gene>
    <name evidence="6" type="ORF">BDFB_000899</name>
</gene>
<evidence type="ECO:0000256" key="4">
    <source>
        <dbReference type="ARBA" id="ARBA00023180"/>
    </source>
</evidence>
<evidence type="ECO:0000256" key="1">
    <source>
        <dbReference type="ARBA" id="ARBA00005964"/>
    </source>
</evidence>
<dbReference type="STRING" id="1661398.A0A482VRM2"/>
<dbReference type="PANTHER" id="PTHR43142">
    <property type="entry name" value="CARBOXYLIC ESTER HYDROLASE"/>
    <property type="match status" value="1"/>
</dbReference>
<name>A0A482VRM2_ASBVE</name>
<dbReference type="OrthoDB" id="19653at2759"/>
<dbReference type="Proteomes" id="UP000292052">
    <property type="component" value="Unassembled WGS sequence"/>
</dbReference>
<comment type="caution">
    <text evidence="6">The sequence shown here is derived from an EMBL/GenBank/DDBJ whole genome shotgun (WGS) entry which is preliminary data.</text>
</comment>
<evidence type="ECO:0000313" key="6">
    <source>
        <dbReference type="EMBL" id="RZC35109.1"/>
    </source>
</evidence>
<sequence length="475" mass="53605">MKSKAPVLPEPWSSDINATEDASLCIQKNYFFDNPEVTGDEDCLYLNVYVPKVKNRKKLLPVMVFIHWGGFFIGGGSSDIIGPEYIMDKDVILVTFNYRLGVFGFFTTLDDAAPGNFGLKDQVMALRFVHENIQYFGGAKHHVTIFGQNAGGASVDLHLISPLSRGLFQQAISQSGVALNLWAKPLNMLQSNVTAALARFVGCDNNLGNNADLVKCLRKIDAFTLTESGDKFEYFSVEPFTPFSIVTEQTTAANPNPFLTKEPLEYLRAEEFQNVPWIVGNVQDEGILRVAQFLHPETLQYLNRNFSTVLPQMLALQLSAGVNASNLLKNLTKFYLGGKTFINKDSRASVQGLIDLFTDRLFTYGTFQDVILKSRKLHKPIWLYNFNYKGQYTYSDLFAATDNKINLPRGVSHCDDLLYLFKSPLLFPELTRDTDLQMSENLLTFWTNFAIYGNPDPYQTVKWRNLVFSGIDEIK</sequence>
<dbReference type="PANTHER" id="PTHR43142:SF1">
    <property type="entry name" value="CARBOXYLIC ESTER HYDROLASE"/>
    <property type="match status" value="1"/>
</dbReference>
<feature type="non-terminal residue" evidence="6">
    <location>
        <position position="475"/>
    </location>
</feature>
<proteinExistence type="inferred from homology"/>
<dbReference type="InterPro" id="IPR029058">
    <property type="entry name" value="AB_hydrolase_fold"/>
</dbReference>
<dbReference type="Gene3D" id="3.40.50.1820">
    <property type="entry name" value="alpha/beta hydrolase"/>
    <property type="match status" value="1"/>
</dbReference>
<reference evidence="6 7" key="1">
    <citation type="submission" date="2017-03" db="EMBL/GenBank/DDBJ databases">
        <title>Genome of the blue death feigning beetle - Asbolus verrucosus.</title>
        <authorList>
            <person name="Rider S.D."/>
        </authorList>
    </citation>
    <scope>NUCLEOTIDE SEQUENCE [LARGE SCALE GENOMIC DNA]</scope>
    <source>
        <strain evidence="6">Butters</strain>
        <tissue evidence="6">Head and leg muscle</tissue>
    </source>
</reference>
<dbReference type="InterPro" id="IPR002018">
    <property type="entry name" value="CarbesteraseB"/>
</dbReference>
<keyword evidence="7" id="KW-1185">Reference proteome</keyword>
<evidence type="ECO:0000313" key="7">
    <source>
        <dbReference type="Proteomes" id="UP000292052"/>
    </source>
</evidence>
<evidence type="ECO:0000259" key="5">
    <source>
        <dbReference type="Pfam" id="PF00135"/>
    </source>
</evidence>
<evidence type="ECO:0000256" key="3">
    <source>
        <dbReference type="ARBA" id="ARBA00022801"/>
    </source>
</evidence>
<organism evidence="6 7">
    <name type="scientific">Asbolus verrucosus</name>
    <name type="common">Desert ironclad beetle</name>
    <dbReference type="NCBI Taxonomy" id="1661398"/>
    <lineage>
        <taxon>Eukaryota</taxon>
        <taxon>Metazoa</taxon>
        <taxon>Ecdysozoa</taxon>
        <taxon>Arthropoda</taxon>
        <taxon>Hexapoda</taxon>
        <taxon>Insecta</taxon>
        <taxon>Pterygota</taxon>
        <taxon>Neoptera</taxon>
        <taxon>Endopterygota</taxon>
        <taxon>Coleoptera</taxon>
        <taxon>Polyphaga</taxon>
        <taxon>Cucujiformia</taxon>
        <taxon>Tenebrionidae</taxon>
        <taxon>Pimeliinae</taxon>
        <taxon>Asbolus</taxon>
    </lineage>
</organism>
<dbReference type="PROSITE" id="PS00941">
    <property type="entry name" value="CARBOXYLESTERASE_B_2"/>
    <property type="match status" value="1"/>
</dbReference>
<comment type="similarity">
    <text evidence="1">Belongs to the type-B carboxylesterase/lipase family.</text>
</comment>